<feature type="non-terminal residue" evidence="2">
    <location>
        <position position="1"/>
    </location>
</feature>
<organism evidence="2 3">
    <name type="scientific">Lasiosphaeria hispida</name>
    <dbReference type="NCBI Taxonomy" id="260671"/>
    <lineage>
        <taxon>Eukaryota</taxon>
        <taxon>Fungi</taxon>
        <taxon>Dikarya</taxon>
        <taxon>Ascomycota</taxon>
        <taxon>Pezizomycotina</taxon>
        <taxon>Sordariomycetes</taxon>
        <taxon>Sordariomycetidae</taxon>
        <taxon>Sordariales</taxon>
        <taxon>Lasiosphaeriaceae</taxon>
        <taxon>Lasiosphaeria</taxon>
    </lineage>
</organism>
<dbReference type="EMBL" id="JAUIQD010000006">
    <property type="protein sequence ID" value="KAK3346087.1"/>
    <property type="molecule type" value="Genomic_DNA"/>
</dbReference>
<protein>
    <submittedName>
        <fullName evidence="2">Uncharacterized protein</fullName>
    </submittedName>
</protein>
<dbReference type="Proteomes" id="UP001275084">
    <property type="component" value="Unassembled WGS sequence"/>
</dbReference>
<keyword evidence="3" id="KW-1185">Reference proteome</keyword>
<evidence type="ECO:0000256" key="1">
    <source>
        <dbReference type="SAM" id="Coils"/>
    </source>
</evidence>
<proteinExistence type="predicted"/>
<name>A0AAJ0HAM7_9PEZI</name>
<sequence length="254" mass="27619">ERYDDARTASILQQVGGCAVTAAMTRRVDMGQLVNWLVANPPPIRGDGVTPGVPGVPGVPGAVPGAAPGGTPAVGCPRNLLSTTTKCHTMQGLFDLTACEHCYASVVKPDADRGVEMARRFEGNPSAMPSGFTCQLYSDRMRRVWSDAVSTGNFEYLRQKVLERRAKERELQAKTAQLRQQASQLREQAGVKEHLAINAMRLATNTASNNIMLSGPDFSQTTQLNNEAAMLKVRAAQAEAQVATADEEWKRYWE</sequence>
<reference evidence="2" key="1">
    <citation type="journal article" date="2023" name="Mol. Phylogenet. Evol.">
        <title>Genome-scale phylogeny and comparative genomics of the fungal order Sordariales.</title>
        <authorList>
            <person name="Hensen N."/>
            <person name="Bonometti L."/>
            <person name="Westerberg I."/>
            <person name="Brannstrom I.O."/>
            <person name="Guillou S."/>
            <person name="Cros-Aarteil S."/>
            <person name="Calhoun S."/>
            <person name="Haridas S."/>
            <person name="Kuo A."/>
            <person name="Mondo S."/>
            <person name="Pangilinan J."/>
            <person name="Riley R."/>
            <person name="LaButti K."/>
            <person name="Andreopoulos B."/>
            <person name="Lipzen A."/>
            <person name="Chen C."/>
            <person name="Yan M."/>
            <person name="Daum C."/>
            <person name="Ng V."/>
            <person name="Clum A."/>
            <person name="Steindorff A."/>
            <person name="Ohm R.A."/>
            <person name="Martin F."/>
            <person name="Silar P."/>
            <person name="Natvig D.O."/>
            <person name="Lalanne C."/>
            <person name="Gautier V."/>
            <person name="Ament-Velasquez S.L."/>
            <person name="Kruys A."/>
            <person name="Hutchinson M.I."/>
            <person name="Powell A.J."/>
            <person name="Barry K."/>
            <person name="Miller A.N."/>
            <person name="Grigoriev I.V."/>
            <person name="Debuchy R."/>
            <person name="Gladieux P."/>
            <person name="Hiltunen Thoren M."/>
            <person name="Johannesson H."/>
        </authorList>
    </citation>
    <scope>NUCLEOTIDE SEQUENCE</scope>
    <source>
        <strain evidence="2">CBS 955.72</strain>
    </source>
</reference>
<dbReference type="AlphaFoldDB" id="A0AAJ0HAM7"/>
<evidence type="ECO:0000313" key="3">
    <source>
        <dbReference type="Proteomes" id="UP001275084"/>
    </source>
</evidence>
<gene>
    <name evidence="2" type="ORF">B0T25DRAFT_460385</name>
</gene>
<keyword evidence="1" id="KW-0175">Coiled coil</keyword>
<evidence type="ECO:0000313" key="2">
    <source>
        <dbReference type="EMBL" id="KAK3346087.1"/>
    </source>
</evidence>
<reference evidence="2" key="2">
    <citation type="submission" date="2023-06" db="EMBL/GenBank/DDBJ databases">
        <authorList>
            <consortium name="Lawrence Berkeley National Laboratory"/>
            <person name="Haridas S."/>
            <person name="Hensen N."/>
            <person name="Bonometti L."/>
            <person name="Westerberg I."/>
            <person name="Brannstrom I.O."/>
            <person name="Guillou S."/>
            <person name="Cros-Aarteil S."/>
            <person name="Calhoun S."/>
            <person name="Kuo A."/>
            <person name="Mondo S."/>
            <person name="Pangilinan J."/>
            <person name="Riley R."/>
            <person name="Labutti K."/>
            <person name="Andreopoulos B."/>
            <person name="Lipzen A."/>
            <person name="Chen C."/>
            <person name="Yanf M."/>
            <person name="Daum C."/>
            <person name="Ng V."/>
            <person name="Clum A."/>
            <person name="Steindorff A."/>
            <person name="Ohm R."/>
            <person name="Martin F."/>
            <person name="Silar P."/>
            <person name="Natvig D."/>
            <person name="Lalanne C."/>
            <person name="Gautier V."/>
            <person name="Ament-Velasquez S.L."/>
            <person name="Kruys A."/>
            <person name="Hutchinson M.I."/>
            <person name="Powell A.J."/>
            <person name="Barry K."/>
            <person name="Miller A.N."/>
            <person name="Grigoriev I.V."/>
            <person name="Debuchy R."/>
            <person name="Gladieux P."/>
            <person name="Thoren M.H."/>
            <person name="Johannesson H."/>
        </authorList>
    </citation>
    <scope>NUCLEOTIDE SEQUENCE</scope>
    <source>
        <strain evidence="2">CBS 955.72</strain>
    </source>
</reference>
<feature type="coiled-coil region" evidence="1">
    <location>
        <begin position="221"/>
        <end position="248"/>
    </location>
</feature>
<accession>A0AAJ0HAM7</accession>
<comment type="caution">
    <text evidence="2">The sequence shown here is derived from an EMBL/GenBank/DDBJ whole genome shotgun (WGS) entry which is preliminary data.</text>
</comment>